<dbReference type="Pfam" id="PF12766">
    <property type="entry name" value="Pyridox_oxase_2"/>
    <property type="match status" value="1"/>
</dbReference>
<dbReference type="GO" id="GO:0010181">
    <property type="term" value="F:FMN binding"/>
    <property type="evidence" value="ECO:0007669"/>
    <property type="project" value="InterPro"/>
</dbReference>
<evidence type="ECO:0000313" key="3">
    <source>
        <dbReference type="Proteomes" id="UP000807025"/>
    </source>
</evidence>
<protein>
    <recommendedName>
        <fullName evidence="1">Pyridoxamine 5'-phosphate oxidase Alr4036 family FMN-binding domain-containing protein</fullName>
    </recommendedName>
</protein>
<comment type="caution">
    <text evidence="2">The sequence shown here is derived from an EMBL/GenBank/DDBJ whole genome shotgun (WGS) entry which is preliminary data.</text>
</comment>
<evidence type="ECO:0000313" key="2">
    <source>
        <dbReference type="EMBL" id="KAF9487638.1"/>
    </source>
</evidence>
<keyword evidence="3" id="KW-1185">Reference proteome</keyword>
<name>A0A9P5ZGJ4_PLEER</name>
<dbReference type="InterPro" id="IPR012349">
    <property type="entry name" value="Split_barrel_FMN-bd"/>
</dbReference>
<dbReference type="AlphaFoldDB" id="A0A9P5ZGJ4"/>
<dbReference type="EMBL" id="MU154760">
    <property type="protein sequence ID" value="KAF9487638.1"/>
    <property type="molecule type" value="Genomic_DNA"/>
</dbReference>
<dbReference type="SUPFAM" id="SSF50475">
    <property type="entry name" value="FMN-binding split barrel"/>
    <property type="match status" value="1"/>
</dbReference>
<gene>
    <name evidence="2" type="ORF">BDN71DRAFT_1458347</name>
</gene>
<reference evidence="2" key="1">
    <citation type="submission" date="2020-11" db="EMBL/GenBank/DDBJ databases">
        <authorList>
            <consortium name="DOE Joint Genome Institute"/>
            <person name="Ahrendt S."/>
            <person name="Riley R."/>
            <person name="Andreopoulos W."/>
            <person name="Labutti K."/>
            <person name="Pangilinan J."/>
            <person name="Ruiz-Duenas F.J."/>
            <person name="Barrasa J.M."/>
            <person name="Sanchez-Garcia M."/>
            <person name="Camarero S."/>
            <person name="Miyauchi S."/>
            <person name="Serrano A."/>
            <person name="Linde D."/>
            <person name="Babiker R."/>
            <person name="Drula E."/>
            <person name="Ayuso-Fernandez I."/>
            <person name="Pacheco R."/>
            <person name="Padilla G."/>
            <person name="Ferreira P."/>
            <person name="Barriuso J."/>
            <person name="Kellner H."/>
            <person name="Castanera R."/>
            <person name="Alfaro M."/>
            <person name="Ramirez L."/>
            <person name="Pisabarro A.G."/>
            <person name="Kuo A."/>
            <person name="Tritt A."/>
            <person name="Lipzen A."/>
            <person name="He G."/>
            <person name="Yan M."/>
            <person name="Ng V."/>
            <person name="Cullen D."/>
            <person name="Martin F."/>
            <person name="Rosso M.-N."/>
            <person name="Henrissat B."/>
            <person name="Hibbett D."/>
            <person name="Martinez A.T."/>
            <person name="Grigoriev I.V."/>
        </authorList>
    </citation>
    <scope>NUCLEOTIDE SEQUENCE</scope>
    <source>
        <strain evidence="2">ATCC 90797</strain>
    </source>
</reference>
<evidence type="ECO:0000259" key="1">
    <source>
        <dbReference type="Pfam" id="PF12766"/>
    </source>
</evidence>
<dbReference type="Gene3D" id="2.30.110.10">
    <property type="entry name" value="Electron Transport, Fmn-binding Protein, Chain A"/>
    <property type="match status" value="1"/>
</dbReference>
<dbReference type="OrthoDB" id="434253at2759"/>
<dbReference type="PANTHER" id="PTHR28243:SF1">
    <property type="entry name" value="PYRIDOXAMINE 5'-PHOSPHATE OXIDASE ALR4036 FAMILY FMN-BINDING DOMAIN-CONTAINING PROTEIN"/>
    <property type="match status" value="1"/>
</dbReference>
<sequence length="301" mass="33739">MSAPRWKTAIENALAQSDKSTVIQISTVSTGGVARPHVRSHIFRSFLTPKSLPSLPVLLSSTDARSPKVAQILANPLVEVAWWIEGAQEQFRIFGKASLVPSPDFTPNADDDVVQSDGESFYAKCMKSGVLSTADTIQGDRMKIGLNLAYDSLSKEPGFDWEAKRVELFKTMSAHMKASWCRPTPGTKLPGGYDDAKKWPERVEEPEFGDPEVPHGQSIVERLTLTNNHLSPPHHHPLYIDYEQKSKDWITALRNFSLVVIEPLDIDHVELGVVPNRRTHYWRGAEGEKKYVQWKEEAVTP</sequence>
<organism evidence="2 3">
    <name type="scientific">Pleurotus eryngii</name>
    <name type="common">Boletus of the steppes</name>
    <dbReference type="NCBI Taxonomy" id="5323"/>
    <lineage>
        <taxon>Eukaryota</taxon>
        <taxon>Fungi</taxon>
        <taxon>Dikarya</taxon>
        <taxon>Basidiomycota</taxon>
        <taxon>Agaricomycotina</taxon>
        <taxon>Agaricomycetes</taxon>
        <taxon>Agaricomycetidae</taxon>
        <taxon>Agaricales</taxon>
        <taxon>Pleurotineae</taxon>
        <taxon>Pleurotaceae</taxon>
        <taxon>Pleurotus</taxon>
    </lineage>
</organism>
<dbReference type="InterPro" id="IPR024624">
    <property type="entry name" value="Pyridox_Oxase_Alr4036_FMN-bd"/>
</dbReference>
<proteinExistence type="predicted"/>
<dbReference type="Proteomes" id="UP000807025">
    <property type="component" value="Unassembled WGS sequence"/>
</dbReference>
<feature type="domain" description="Pyridoxamine 5'-phosphate oxidase Alr4036 family FMN-binding" evidence="1">
    <location>
        <begin position="4"/>
        <end position="100"/>
    </location>
</feature>
<dbReference type="PANTHER" id="PTHR28243">
    <property type="entry name" value="AGL049CP"/>
    <property type="match status" value="1"/>
</dbReference>
<accession>A0A9P5ZGJ4</accession>